<dbReference type="SUPFAM" id="SSF50814">
    <property type="entry name" value="Lipocalins"/>
    <property type="match status" value="1"/>
</dbReference>
<proteinExistence type="predicted"/>
<dbReference type="InterPro" id="IPR012674">
    <property type="entry name" value="Calycin"/>
</dbReference>
<gene>
    <name evidence="1" type="ORF">J2S23_001212</name>
</gene>
<dbReference type="EMBL" id="JAUSTM010000010">
    <property type="protein sequence ID" value="MDQ0222655.1"/>
    <property type="molecule type" value="Genomic_DNA"/>
</dbReference>
<dbReference type="Proteomes" id="UP001223079">
    <property type="component" value="Unassembled WGS sequence"/>
</dbReference>
<dbReference type="InterPro" id="IPR015231">
    <property type="entry name" value="DUF1934"/>
</dbReference>
<accession>A0ABT9YRM9</accession>
<reference evidence="1 2" key="1">
    <citation type="submission" date="2023-07" db="EMBL/GenBank/DDBJ databases">
        <title>Genomic Encyclopedia of Type Strains, Phase IV (KMG-IV): sequencing the most valuable type-strain genomes for metagenomic binning, comparative biology and taxonomic classification.</title>
        <authorList>
            <person name="Goeker M."/>
        </authorList>
    </citation>
    <scope>NUCLEOTIDE SEQUENCE [LARGE SCALE GENOMIC DNA]</scope>
    <source>
        <strain evidence="1 2">DSM 105143</strain>
    </source>
</reference>
<dbReference type="Pfam" id="PF09148">
    <property type="entry name" value="DUF1934"/>
    <property type="match status" value="1"/>
</dbReference>
<name>A0ABT9YRM9_9STRE</name>
<evidence type="ECO:0000313" key="1">
    <source>
        <dbReference type="EMBL" id="MDQ0222655.1"/>
    </source>
</evidence>
<comment type="caution">
    <text evidence="1">The sequence shown here is derived from an EMBL/GenBank/DDBJ whole genome shotgun (WGS) entry which is preliminary data.</text>
</comment>
<sequence>MKIHLRNEIQIDEETEIILQTFDVTVQEKKNFTYLIYHNDEGEKVVLKLDQDELVMTRFSDPKSIMRFVRAEDAIVTVPTPMGLQHLVTRTHQLVFDKKNQNVLLHYDLKPLDGNQLFASYQMMISWQ</sequence>
<dbReference type="Gene3D" id="2.40.128.20">
    <property type="match status" value="1"/>
</dbReference>
<keyword evidence="2" id="KW-1185">Reference proteome</keyword>
<evidence type="ECO:0000313" key="2">
    <source>
        <dbReference type="Proteomes" id="UP001223079"/>
    </source>
</evidence>
<dbReference type="RefSeq" id="WP_307121846.1">
    <property type="nucleotide sequence ID" value="NZ_JAUSTM010000010.1"/>
</dbReference>
<organism evidence="1 2">
    <name type="scientific">Streptococcus moroccensis</name>
    <dbReference type="NCBI Taxonomy" id="1451356"/>
    <lineage>
        <taxon>Bacteria</taxon>
        <taxon>Bacillati</taxon>
        <taxon>Bacillota</taxon>
        <taxon>Bacilli</taxon>
        <taxon>Lactobacillales</taxon>
        <taxon>Streptococcaceae</taxon>
        <taxon>Streptococcus</taxon>
    </lineage>
</organism>
<protein>
    <submittedName>
        <fullName evidence="1">Uncharacterized beta-barrel protein YwiB (DUF1934 family)</fullName>
    </submittedName>
</protein>